<dbReference type="PROSITE" id="PS00134">
    <property type="entry name" value="TRYPSIN_HIS"/>
    <property type="match status" value="1"/>
</dbReference>
<dbReference type="GO" id="GO:0006508">
    <property type="term" value="P:proteolysis"/>
    <property type="evidence" value="ECO:0007669"/>
    <property type="project" value="UniProtKB-KW"/>
</dbReference>
<name>A0A7R9Q8C0_9ACAR</name>
<dbReference type="GO" id="GO:0004252">
    <property type="term" value="F:serine-type endopeptidase activity"/>
    <property type="evidence" value="ECO:0007669"/>
    <property type="project" value="InterPro"/>
</dbReference>
<evidence type="ECO:0000256" key="1">
    <source>
        <dbReference type="ARBA" id="ARBA00022670"/>
    </source>
</evidence>
<dbReference type="InterPro" id="IPR043504">
    <property type="entry name" value="Peptidase_S1_PA_chymotrypsin"/>
</dbReference>
<dbReference type="InterPro" id="IPR050430">
    <property type="entry name" value="Peptidase_S1"/>
</dbReference>
<keyword evidence="1" id="KW-0645">Protease</keyword>
<reference evidence="6" key="1">
    <citation type="submission" date="2020-11" db="EMBL/GenBank/DDBJ databases">
        <authorList>
            <person name="Tran Van P."/>
        </authorList>
    </citation>
    <scope>NUCLEOTIDE SEQUENCE</scope>
</reference>
<feature type="domain" description="Peptidase S1" evidence="5">
    <location>
        <begin position="6"/>
        <end position="169"/>
    </location>
</feature>
<keyword evidence="2" id="KW-0378">Hydrolase</keyword>
<evidence type="ECO:0000256" key="2">
    <source>
        <dbReference type="ARBA" id="ARBA00022801"/>
    </source>
</evidence>
<dbReference type="PANTHER" id="PTHR24276">
    <property type="entry name" value="POLYSERASE-RELATED"/>
    <property type="match status" value="1"/>
</dbReference>
<gene>
    <name evidence="6" type="ORF">OSB1V03_LOCUS15650</name>
</gene>
<dbReference type="OrthoDB" id="6503143at2759"/>
<dbReference type="EMBL" id="CAJPIZ010016399">
    <property type="protein sequence ID" value="CAG2115689.1"/>
    <property type="molecule type" value="Genomic_DNA"/>
</dbReference>
<keyword evidence="7" id="KW-1185">Reference proteome</keyword>
<dbReference type="EMBL" id="OC870974">
    <property type="protein sequence ID" value="CAD7635259.1"/>
    <property type="molecule type" value="Genomic_DNA"/>
</dbReference>
<evidence type="ECO:0000256" key="3">
    <source>
        <dbReference type="ARBA" id="ARBA00022825"/>
    </source>
</evidence>
<evidence type="ECO:0000313" key="7">
    <source>
        <dbReference type="Proteomes" id="UP000759131"/>
    </source>
</evidence>
<dbReference type="Gene3D" id="2.40.10.10">
    <property type="entry name" value="Trypsin-like serine proteases"/>
    <property type="match status" value="1"/>
</dbReference>
<dbReference type="SUPFAM" id="SSF50494">
    <property type="entry name" value="Trypsin-like serine proteases"/>
    <property type="match status" value="1"/>
</dbReference>
<dbReference type="AlphaFoldDB" id="A0A7R9Q8C0"/>
<dbReference type="Pfam" id="PF00089">
    <property type="entry name" value="Trypsin"/>
    <property type="match status" value="1"/>
</dbReference>
<dbReference type="InterPro" id="IPR018114">
    <property type="entry name" value="TRYPSIN_HIS"/>
</dbReference>
<evidence type="ECO:0000259" key="5">
    <source>
        <dbReference type="PROSITE" id="PS50240"/>
    </source>
</evidence>
<dbReference type="PANTHER" id="PTHR24276:SF91">
    <property type="entry name" value="AT26814P-RELATED"/>
    <property type="match status" value="1"/>
</dbReference>
<evidence type="ECO:0000313" key="6">
    <source>
        <dbReference type="EMBL" id="CAD7635259.1"/>
    </source>
</evidence>
<sequence length="169" mass="18358">YNDGRIVGGTDAKADQASFQVSIFAYTGWFDWMHICGGSLVGRRSVVTAAHCCDSFITSELEARYDGLDYRTLKTINKVTKIDTHEGYNSQSYDWDYCVLTLRDDIVKSPTVQTIELATSVPPPGSAAHLTGWGVTTESGSSLKGISLDVPDVLPQPVSSVESIVIGYQ</sequence>
<proteinExistence type="predicted"/>
<accession>A0A7R9Q8C0</accession>
<dbReference type="PROSITE" id="PS50240">
    <property type="entry name" value="TRYPSIN_DOM"/>
    <property type="match status" value="1"/>
</dbReference>
<dbReference type="SMART" id="SM00020">
    <property type="entry name" value="Tryp_SPc"/>
    <property type="match status" value="1"/>
</dbReference>
<keyword evidence="4" id="KW-1015">Disulfide bond</keyword>
<evidence type="ECO:0000256" key="4">
    <source>
        <dbReference type="ARBA" id="ARBA00023157"/>
    </source>
</evidence>
<dbReference type="Proteomes" id="UP000759131">
    <property type="component" value="Unassembled WGS sequence"/>
</dbReference>
<feature type="non-terminal residue" evidence="6">
    <location>
        <position position="169"/>
    </location>
</feature>
<keyword evidence="3" id="KW-0720">Serine protease</keyword>
<dbReference type="InterPro" id="IPR009003">
    <property type="entry name" value="Peptidase_S1_PA"/>
</dbReference>
<dbReference type="InterPro" id="IPR001254">
    <property type="entry name" value="Trypsin_dom"/>
</dbReference>
<protein>
    <recommendedName>
        <fullName evidence="5">Peptidase S1 domain-containing protein</fullName>
    </recommendedName>
</protein>
<organism evidence="6">
    <name type="scientific">Medioppia subpectinata</name>
    <dbReference type="NCBI Taxonomy" id="1979941"/>
    <lineage>
        <taxon>Eukaryota</taxon>
        <taxon>Metazoa</taxon>
        <taxon>Ecdysozoa</taxon>
        <taxon>Arthropoda</taxon>
        <taxon>Chelicerata</taxon>
        <taxon>Arachnida</taxon>
        <taxon>Acari</taxon>
        <taxon>Acariformes</taxon>
        <taxon>Sarcoptiformes</taxon>
        <taxon>Oribatida</taxon>
        <taxon>Brachypylina</taxon>
        <taxon>Oppioidea</taxon>
        <taxon>Oppiidae</taxon>
        <taxon>Medioppia</taxon>
    </lineage>
</organism>